<comment type="function">
    <text evidence="6">Essential component of the PAM complex, a complex required for the translocation of transit peptide-containing proteins from the inner membrane into the mitochondrial matrix in an ATP-dependent manner.</text>
</comment>
<organism evidence="9 10">
    <name type="scientific">Polarella glacialis</name>
    <name type="common">Dinoflagellate</name>
    <dbReference type="NCBI Taxonomy" id="89957"/>
    <lineage>
        <taxon>Eukaryota</taxon>
        <taxon>Sar</taxon>
        <taxon>Alveolata</taxon>
        <taxon>Dinophyceae</taxon>
        <taxon>Suessiales</taxon>
        <taxon>Suessiaceae</taxon>
        <taxon>Polarella</taxon>
    </lineage>
</organism>
<evidence type="ECO:0000256" key="4">
    <source>
        <dbReference type="ARBA" id="ARBA00023016"/>
    </source>
</evidence>
<keyword evidence="5 6" id="KW-0143">Chaperone</keyword>
<keyword evidence="10" id="KW-1185">Reference proteome</keyword>
<dbReference type="FunFam" id="2.30.22.10:FF:000001">
    <property type="entry name" value="Protein GrpE"/>
    <property type="match status" value="1"/>
</dbReference>
<dbReference type="Pfam" id="PF01025">
    <property type="entry name" value="GrpE"/>
    <property type="match status" value="1"/>
</dbReference>
<evidence type="ECO:0000256" key="3">
    <source>
        <dbReference type="ARBA" id="ARBA00022490"/>
    </source>
</evidence>
<dbReference type="Proteomes" id="UP000654075">
    <property type="component" value="Unassembled WGS sequence"/>
</dbReference>
<name>A0A813FAN4_POLGL</name>
<feature type="non-terminal residue" evidence="9">
    <location>
        <position position="139"/>
    </location>
</feature>
<keyword evidence="6" id="KW-0496">Mitochondrion</keyword>
<dbReference type="InterPro" id="IPR000740">
    <property type="entry name" value="GrpE"/>
</dbReference>
<gene>
    <name evidence="9" type="ORF">PGLA1383_LOCUS27412</name>
</gene>
<dbReference type="GO" id="GO:0000774">
    <property type="term" value="F:adenyl-nucleotide exchange factor activity"/>
    <property type="evidence" value="ECO:0007669"/>
    <property type="project" value="InterPro"/>
</dbReference>
<dbReference type="EMBL" id="CAJNNV010024365">
    <property type="protein sequence ID" value="CAE8609583.1"/>
    <property type="molecule type" value="Genomic_DNA"/>
</dbReference>
<dbReference type="OrthoDB" id="201635at2759"/>
<dbReference type="GO" id="GO:0042803">
    <property type="term" value="F:protein homodimerization activity"/>
    <property type="evidence" value="ECO:0007669"/>
    <property type="project" value="InterPro"/>
</dbReference>
<evidence type="ECO:0000256" key="5">
    <source>
        <dbReference type="ARBA" id="ARBA00023186"/>
    </source>
</evidence>
<dbReference type="SUPFAM" id="SSF51064">
    <property type="entry name" value="Head domain of nucleotide exchange factor GrpE"/>
    <property type="match status" value="1"/>
</dbReference>
<evidence type="ECO:0000256" key="8">
    <source>
        <dbReference type="SAM" id="MobiDB-lite"/>
    </source>
</evidence>
<dbReference type="GO" id="GO:0051087">
    <property type="term" value="F:protein-folding chaperone binding"/>
    <property type="evidence" value="ECO:0007669"/>
    <property type="project" value="InterPro"/>
</dbReference>
<dbReference type="PROSITE" id="PS01071">
    <property type="entry name" value="GRPE"/>
    <property type="match status" value="1"/>
</dbReference>
<evidence type="ECO:0000313" key="10">
    <source>
        <dbReference type="Proteomes" id="UP000654075"/>
    </source>
</evidence>
<reference evidence="9" key="1">
    <citation type="submission" date="2021-02" db="EMBL/GenBank/DDBJ databases">
        <authorList>
            <person name="Dougan E. K."/>
            <person name="Rhodes N."/>
            <person name="Thang M."/>
            <person name="Chan C."/>
        </authorList>
    </citation>
    <scope>NUCLEOTIDE SEQUENCE</scope>
</reference>
<feature type="region of interest" description="Disordered" evidence="8">
    <location>
        <begin position="18"/>
        <end position="50"/>
    </location>
</feature>
<comment type="subunit">
    <text evidence="2">Homodimer.</text>
</comment>
<dbReference type="GO" id="GO:0006457">
    <property type="term" value="P:protein folding"/>
    <property type="evidence" value="ECO:0007669"/>
    <property type="project" value="InterPro"/>
</dbReference>
<feature type="region of interest" description="Disordered" evidence="8">
    <location>
        <begin position="78"/>
        <end position="139"/>
    </location>
</feature>
<protein>
    <recommendedName>
        <fullName evidence="6">GrpE protein homolog</fullName>
    </recommendedName>
</protein>
<dbReference type="Gene3D" id="2.30.22.10">
    <property type="entry name" value="Head domain of nucleotide exchange factor GrpE"/>
    <property type="match status" value="1"/>
</dbReference>
<dbReference type="PANTHER" id="PTHR21237:SF23">
    <property type="entry name" value="GRPE PROTEIN HOMOLOG, MITOCHONDRIAL"/>
    <property type="match status" value="1"/>
</dbReference>
<dbReference type="InterPro" id="IPR009012">
    <property type="entry name" value="GrpE_head"/>
</dbReference>
<dbReference type="PRINTS" id="PR00773">
    <property type="entry name" value="GRPEPROTEIN"/>
</dbReference>
<feature type="compositionally biased region" description="Basic and acidic residues" evidence="8">
    <location>
        <begin position="127"/>
        <end position="139"/>
    </location>
</feature>
<comment type="similarity">
    <text evidence="7">Belongs to the GrpE family.</text>
</comment>
<keyword evidence="4" id="KW-0346">Stress response</keyword>
<evidence type="ECO:0000256" key="1">
    <source>
        <dbReference type="ARBA" id="ARBA00004496"/>
    </source>
</evidence>
<keyword evidence="3" id="KW-0963">Cytoplasm</keyword>
<evidence type="ECO:0000313" key="9">
    <source>
        <dbReference type="EMBL" id="CAE8609583.1"/>
    </source>
</evidence>
<accession>A0A813FAN4</accession>
<evidence type="ECO:0000256" key="2">
    <source>
        <dbReference type="ARBA" id="ARBA00011738"/>
    </source>
</evidence>
<dbReference type="AlphaFoldDB" id="A0A813FAN4"/>
<dbReference type="PANTHER" id="PTHR21237">
    <property type="entry name" value="GRPE PROTEIN"/>
    <property type="match status" value="1"/>
</dbReference>
<dbReference type="GO" id="GO:0051082">
    <property type="term" value="F:unfolded protein binding"/>
    <property type="evidence" value="ECO:0007669"/>
    <property type="project" value="TreeGrafter"/>
</dbReference>
<evidence type="ECO:0000256" key="6">
    <source>
        <dbReference type="RuleBase" id="RU000640"/>
    </source>
</evidence>
<sequence>KSDRGDILLEPAESTPWRCHSIHGQAPFGEQFDPNKHEAVRQVPSSDVPPGSVAEVFRSGFFLHERVLRAAQVAVAMAPPQSTPQVGDDEVESPPIDPELPSPDGGNSAIASEDVDRSVDSAPASEDVYRSAKERGYSY</sequence>
<evidence type="ECO:0000256" key="7">
    <source>
        <dbReference type="RuleBase" id="RU004478"/>
    </source>
</evidence>
<dbReference type="GO" id="GO:0005759">
    <property type="term" value="C:mitochondrial matrix"/>
    <property type="evidence" value="ECO:0007669"/>
    <property type="project" value="UniProtKB-SubCell"/>
</dbReference>
<proteinExistence type="inferred from homology"/>
<comment type="subcellular location">
    <subcellularLocation>
        <location evidence="1">Cytoplasm</location>
    </subcellularLocation>
    <subcellularLocation>
        <location evidence="6">Mitochondrion matrix</location>
    </subcellularLocation>
</comment>
<comment type="caution">
    <text evidence="9">The sequence shown here is derived from an EMBL/GenBank/DDBJ whole genome shotgun (WGS) entry which is preliminary data.</text>
</comment>